<dbReference type="EMBL" id="LCMG01000006">
    <property type="protein sequence ID" value="KKU33983.1"/>
    <property type="molecule type" value="Genomic_DNA"/>
</dbReference>
<dbReference type="SUPFAM" id="SSF46557">
    <property type="entry name" value="GreA transcript cleavage protein, N-terminal domain"/>
    <property type="match status" value="1"/>
</dbReference>
<evidence type="ECO:0000256" key="7">
    <source>
        <dbReference type="SAM" id="Coils"/>
    </source>
</evidence>
<dbReference type="FunFam" id="1.10.287.180:FF:000001">
    <property type="entry name" value="Transcription elongation factor GreA"/>
    <property type="match status" value="1"/>
</dbReference>
<dbReference type="GO" id="GO:0003746">
    <property type="term" value="F:translation elongation factor activity"/>
    <property type="evidence" value="ECO:0007669"/>
    <property type="project" value="UniProtKB-KW"/>
</dbReference>
<dbReference type="Pfam" id="PF01272">
    <property type="entry name" value="GreA_GreB"/>
    <property type="match status" value="1"/>
</dbReference>
<reference evidence="10 11" key="1">
    <citation type="journal article" date="2015" name="Nature">
        <title>rRNA introns, odd ribosomes, and small enigmatic genomes across a large radiation of phyla.</title>
        <authorList>
            <person name="Brown C.T."/>
            <person name="Hug L.A."/>
            <person name="Thomas B.C."/>
            <person name="Sharon I."/>
            <person name="Castelle C.J."/>
            <person name="Singh A."/>
            <person name="Wilkins M.J."/>
            <person name="Williams K.H."/>
            <person name="Banfield J.F."/>
        </authorList>
    </citation>
    <scope>NUCLEOTIDE SEQUENCE [LARGE SCALE GENOMIC DNA]</scope>
</reference>
<comment type="similarity">
    <text evidence="1">Belongs to the GreA/GreB family.</text>
</comment>
<dbReference type="Proteomes" id="UP000034705">
    <property type="component" value="Unassembled WGS sequence"/>
</dbReference>
<evidence type="ECO:0000259" key="9">
    <source>
        <dbReference type="Pfam" id="PF03449"/>
    </source>
</evidence>
<name>A0A0G1RVH0_9BACT</name>
<proteinExistence type="inferred from homology"/>
<evidence type="ECO:0000256" key="3">
    <source>
        <dbReference type="ARBA" id="ARBA00023015"/>
    </source>
</evidence>
<keyword evidence="4" id="KW-0238">DNA-binding</keyword>
<dbReference type="InterPro" id="IPR023459">
    <property type="entry name" value="Tscrpt_elong_fac_GreA/B_fam"/>
</dbReference>
<dbReference type="InterPro" id="IPR036953">
    <property type="entry name" value="GreA/GreB_C_sf"/>
</dbReference>
<dbReference type="InterPro" id="IPR001437">
    <property type="entry name" value="Tscrpt_elong_fac_GreA/B_C"/>
</dbReference>
<dbReference type="AlphaFoldDB" id="A0A0G1RVH0"/>
<dbReference type="PANTHER" id="PTHR30437">
    <property type="entry name" value="TRANSCRIPTION ELONGATION FACTOR GREA"/>
    <property type="match status" value="1"/>
</dbReference>
<dbReference type="GO" id="GO:0070063">
    <property type="term" value="F:RNA polymerase binding"/>
    <property type="evidence" value="ECO:0007669"/>
    <property type="project" value="InterPro"/>
</dbReference>
<evidence type="ECO:0000313" key="10">
    <source>
        <dbReference type="EMBL" id="KKU33983.1"/>
    </source>
</evidence>
<evidence type="ECO:0000256" key="5">
    <source>
        <dbReference type="ARBA" id="ARBA00023163"/>
    </source>
</evidence>
<sequence>MRIPTRRSQTLKATQGEDVCYVTKQGLQELQDRLQRLEAQHKQAIVDVQITAERGDFSENAEYQEAKARMRRLDASIFTLKDKLKRVTVIQAQENGRVQLGSVVVLEGEGGPRTFQIVGPQETNPMRGRISHLSPLGASLMGKREGELLEVEMGKKKMTFLVKGIQNT</sequence>
<feature type="domain" description="Transcription elongation factor GreA/GreB C-terminal" evidence="8">
    <location>
        <begin position="94"/>
        <end position="166"/>
    </location>
</feature>
<comment type="caution">
    <text evidence="10">The sequence shown here is derived from an EMBL/GenBank/DDBJ whole genome shotgun (WGS) entry which is preliminary data.</text>
</comment>
<evidence type="ECO:0000256" key="6">
    <source>
        <dbReference type="ARBA" id="ARBA00030776"/>
    </source>
</evidence>
<evidence type="ECO:0000313" key="11">
    <source>
        <dbReference type="Proteomes" id="UP000034705"/>
    </source>
</evidence>
<evidence type="ECO:0000259" key="8">
    <source>
        <dbReference type="Pfam" id="PF01272"/>
    </source>
</evidence>
<dbReference type="InterPro" id="IPR022691">
    <property type="entry name" value="Tscrpt_elong_fac_GreA/B_N"/>
</dbReference>
<evidence type="ECO:0000256" key="4">
    <source>
        <dbReference type="ARBA" id="ARBA00023125"/>
    </source>
</evidence>
<protein>
    <recommendedName>
        <fullName evidence="2">Transcription elongation factor GreA</fullName>
    </recommendedName>
    <alternativeName>
        <fullName evidence="6">Transcript cleavage factor GreA</fullName>
    </alternativeName>
</protein>
<keyword evidence="5" id="KW-0804">Transcription</keyword>
<feature type="domain" description="Transcription elongation factor GreA/GreB N-terminal" evidence="9">
    <location>
        <begin position="21"/>
        <end position="89"/>
    </location>
</feature>
<feature type="coiled-coil region" evidence="7">
    <location>
        <begin position="20"/>
        <end position="83"/>
    </location>
</feature>
<dbReference type="Gene3D" id="3.10.50.30">
    <property type="entry name" value="Transcription elongation factor, GreA/GreB, C-terminal domain"/>
    <property type="match status" value="1"/>
</dbReference>
<keyword evidence="10" id="KW-0648">Protein biosynthesis</keyword>
<dbReference type="Pfam" id="PF03449">
    <property type="entry name" value="GreA_GreB_N"/>
    <property type="match status" value="1"/>
</dbReference>
<keyword evidence="7" id="KW-0175">Coiled coil</keyword>
<accession>A0A0G1RVH0</accession>
<dbReference type="GO" id="GO:0003677">
    <property type="term" value="F:DNA binding"/>
    <property type="evidence" value="ECO:0007669"/>
    <property type="project" value="UniProtKB-KW"/>
</dbReference>
<organism evidence="10 11">
    <name type="scientific">Candidatus Uhrbacteria bacterium GW2011_GWF2_46_218</name>
    <dbReference type="NCBI Taxonomy" id="1619001"/>
    <lineage>
        <taxon>Bacteria</taxon>
        <taxon>Candidatus Uhriibacteriota</taxon>
    </lineage>
</organism>
<keyword evidence="10" id="KW-0251">Elongation factor</keyword>
<dbReference type="GO" id="GO:0006354">
    <property type="term" value="P:DNA-templated transcription elongation"/>
    <property type="evidence" value="ECO:0007669"/>
    <property type="project" value="TreeGrafter"/>
</dbReference>
<keyword evidence="3" id="KW-0805">Transcription regulation</keyword>
<dbReference type="GO" id="GO:0032784">
    <property type="term" value="P:regulation of DNA-templated transcription elongation"/>
    <property type="evidence" value="ECO:0007669"/>
    <property type="project" value="InterPro"/>
</dbReference>
<evidence type="ECO:0000256" key="2">
    <source>
        <dbReference type="ARBA" id="ARBA00013729"/>
    </source>
</evidence>
<dbReference type="InterPro" id="IPR036805">
    <property type="entry name" value="Tscrpt_elong_fac_GreA/B_N_sf"/>
</dbReference>
<dbReference type="PIRSF" id="PIRSF006092">
    <property type="entry name" value="GreA_GreB"/>
    <property type="match status" value="1"/>
</dbReference>
<evidence type="ECO:0000256" key="1">
    <source>
        <dbReference type="ARBA" id="ARBA00008213"/>
    </source>
</evidence>
<dbReference type="Gene3D" id="1.10.287.180">
    <property type="entry name" value="Transcription elongation factor, GreA/GreB, N-terminal domain"/>
    <property type="match status" value="1"/>
</dbReference>
<dbReference type="PANTHER" id="PTHR30437:SF4">
    <property type="entry name" value="TRANSCRIPTION ELONGATION FACTOR GREA"/>
    <property type="match status" value="1"/>
</dbReference>
<dbReference type="SUPFAM" id="SSF54534">
    <property type="entry name" value="FKBP-like"/>
    <property type="match status" value="1"/>
</dbReference>
<gene>
    <name evidence="10" type="ORF">UX45_C0006G0035</name>
</gene>